<dbReference type="AlphaFoldDB" id="A0A1V6SCK2"/>
<dbReference type="EMBL" id="MDYP01000002">
    <property type="protein sequence ID" value="OQE11721.1"/>
    <property type="molecule type" value="Genomic_DNA"/>
</dbReference>
<dbReference type="STRING" id="29845.A0A1V6SCK2"/>
<evidence type="ECO:0000313" key="2">
    <source>
        <dbReference type="Proteomes" id="UP000191518"/>
    </source>
</evidence>
<comment type="caution">
    <text evidence="1">The sequence shown here is derived from an EMBL/GenBank/DDBJ whole genome shotgun (WGS) entry which is preliminary data.</text>
</comment>
<name>A0A1V6SCK2_9EURO</name>
<proteinExistence type="predicted"/>
<protein>
    <submittedName>
        <fullName evidence="1">Uncharacterized protein</fullName>
    </submittedName>
</protein>
<keyword evidence="2" id="KW-1185">Reference proteome</keyword>
<dbReference type="Proteomes" id="UP000191518">
    <property type="component" value="Unassembled WGS sequence"/>
</dbReference>
<gene>
    <name evidence="1" type="ORF">PENVUL_c002G09145</name>
</gene>
<sequence length="248" mass="27687">MEDMWNDTPRQAWRSFRKKIGLPASPDVQIMSELVKKLLSSSKVATLPYVVISYPGIAAIYKEDINDMADYLGLPKLTGLYKYQPWEAFAAYAGHGLGLCEHFEDKDQCTDEGNQLPVHETLLVEYTDQAMLLHTTPLRTAVDVDTGFADPHAIASFELGANSRSDKHASHVAEFVYQFLSPWYTGLLLPDELLVIMTGIMDEAIEEAIREAVGRVVPKTQILASNSEFIASRGSAELAWRVNIMEFS</sequence>
<accession>A0A1V6SCK2</accession>
<evidence type="ECO:0000313" key="1">
    <source>
        <dbReference type="EMBL" id="OQE11721.1"/>
    </source>
</evidence>
<organism evidence="1 2">
    <name type="scientific">Penicillium vulpinum</name>
    <dbReference type="NCBI Taxonomy" id="29845"/>
    <lineage>
        <taxon>Eukaryota</taxon>
        <taxon>Fungi</taxon>
        <taxon>Dikarya</taxon>
        <taxon>Ascomycota</taxon>
        <taxon>Pezizomycotina</taxon>
        <taxon>Eurotiomycetes</taxon>
        <taxon>Eurotiomycetidae</taxon>
        <taxon>Eurotiales</taxon>
        <taxon>Aspergillaceae</taxon>
        <taxon>Penicillium</taxon>
    </lineage>
</organism>
<reference evidence="2" key="1">
    <citation type="journal article" date="2017" name="Nat. Microbiol.">
        <title>Global analysis of biosynthetic gene clusters reveals vast potential of secondary metabolite production in Penicillium species.</title>
        <authorList>
            <person name="Nielsen J.C."/>
            <person name="Grijseels S."/>
            <person name="Prigent S."/>
            <person name="Ji B."/>
            <person name="Dainat J."/>
            <person name="Nielsen K.F."/>
            <person name="Frisvad J.C."/>
            <person name="Workman M."/>
            <person name="Nielsen J."/>
        </authorList>
    </citation>
    <scope>NUCLEOTIDE SEQUENCE [LARGE SCALE GENOMIC DNA]</scope>
    <source>
        <strain evidence="2">IBT 29486</strain>
    </source>
</reference>